<feature type="region of interest" description="Disordered" evidence="1">
    <location>
        <begin position="192"/>
        <end position="334"/>
    </location>
</feature>
<dbReference type="SMART" id="SM00257">
    <property type="entry name" value="LysM"/>
    <property type="match status" value="1"/>
</dbReference>
<evidence type="ECO:0000256" key="1">
    <source>
        <dbReference type="SAM" id="MobiDB-lite"/>
    </source>
</evidence>
<gene>
    <name evidence="3" type="ORF">WQ57_24140</name>
</gene>
<dbReference type="InterPro" id="IPR048862">
    <property type="entry name" value="SPOCS_spoVID_N"/>
</dbReference>
<feature type="compositionally biased region" description="Acidic residues" evidence="1">
    <location>
        <begin position="312"/>
        <end position="323"/>
    </location>
</feature>
<dbReference type="AlphaFoldDB" id="A0A0M2SFI1"/>
<dbReference type="InterPro" id="IPR014256">
    <property type="entry name" value="Spore_VI_D"/>
</dbReference>
<proteinExistence type="predicted"/>
<feature type="compositionally biased region" description="Basic and acidic residues" evidence="1">
    <location>
        <begin position="246"/>
        <end position="263"/>
    </location>
</feature>
<feature type="compositionally biased region" description="Acidic residues" evidence="1">
    <location>
        <begin position="150"/>
        <end position="168"/>
    </location>
</feature>
<dbReference type="NCBIfam" id="TIGR02907">
    <property type="entry name" value="spore_VI_D"/>
    <property type="match status" value="1"/>
</dbReference>
<dbReference type="InterPro" id="IPR018392">
    <property type="entry name" value="LysM"/>
</dbReference>
<evidence type="ECO:0000313" key="4">
    <source>
        <dbReference type="Proteomes" id="UP000034166"/>
    </source>
</evidence>
<feature type="region of interest" description="Disordered" evidence="1">
    <location>
        <begin position="143"/>
        <end position="170"/>
    </location>
</feature>
<protein>
    <recommendedName>
        <fullName evidence="2">LysM domain-containing protein</fullName>
    </recommendedName>
</protein>
<dbReference type="EMBL" id="LAYY01000101">
    <property type="protein sequence ID" value="KKK33043.1"/>
    <property type="molecule type" value="Genomic_DNA"/>
</dbReference>
<dbReference type="Proteomes" id="UP000034166">
    <property type="component" value="Unassembled WGS sequence"/>
</dbReference>
<accession>A0A0M2SFI1</accession>
<dbReference type="Pfam" id="PF20918">
    <property type="entry name" value="SPOCS_spoVID-N"/>
    <property type="match status" value="1"/>
</dbReference>
<dbReference type="Pfam" id="PF01476">
    <property type="entry name" value="LysM"/>
    <property type="match status" value="1"/>
</dbReference>
<organism evidence="3 4">
    <name type="scientific">Mesobacillus campisalis</name>
    <dbReference type="NCBI Taxonomy" id="1408103"/>
    <lineage>
        <taxon>Bacteria</taxon>
        <taxon>Bacillati</taxon>
        <taxon>Bacillota</taxon>
        <taxon>Bacilli</taxon>
        <taxon>Bacillales</taxon>
        <taxon>Bacillaceae</taxon>
        <taxon>Mesobacillus</taxon>
    </lineage>
</organism>
<sequence>MSMGNPSCLRFSLEESVWFQRGQEVAELLSISLDPDITIQENDQYVTIKGSLVLSGEYKCAEQDGEGAGDPFAAVRLVHSVTEREEGSLEFSHRFPVDITIPQNRIESIYDIDITVESFDYDFPERGSLKLSAELAITGLYGDQQHGGEDEAEEAEAVEEDREEEEHEQVDLEPLYREREEEDIPEYASFAFSPQEESPAIHSGEEVDPLYQPFSAEAKKEPEAQPGKEEKPEPVFARNATPVPEPVKKEPEKELAFQRKEPELEVESPTVAAPIEVTQPAAEAVQESPESPAEPAQEVEKKMIINEKAQQSEEESSSSSEEEANVKGKKANKKKGLSIAEFLARKEDAQVAKIRVCIVQQEDTLQRIAERYEVSVQQLLNINHLGIDQEVSEGQVLYVPAAVHAKGSS</sequence>
<dbReference type="PATRIC" id="fig|1408103.3.peg.5209"/>
<feature type="compositionally biased region" description="Basic and acidic residues" evidence="1">
    <location>
        <begin position="217"/>
        <end position="233"/>
    </location>
</feature>
<dbReference type="OrthoDB" id="2966368at2"/>
<dbReference type="CDD" id="cd00118">
    <property type="entry name" value="LysM"/>
    <property type="match status" value="1"/>
</dbReference>
<dbReference type="SUPFAM" id="SSF54106">
    <property type="entry name" value="LysM domain"/>
    <property type="match status" value="1"/>
</dbReference>
<evidence type="ECO:0000313" key="3">
    <source>
        <dbReference type="EMBL" id="KKK33043.1"/>
    </source>
</evidence>
<reference evidence="3 4" key="1">
    <citation type="submission" date="2015-04" db="EMBL/GenBank/DDBJ databases">
        <title>Taxonomic description and genome sequence of Bacillus campisalis sp. nov., a novel member of the genus Bacillus isolated from solar saltern.</title>
        <authorList>
            <person name="Mathan Kumar R."/>
            <person name="Kaur G."/>
            <person name="Kumar A."/>
            <person name="Singh N.K."/>
            <person name="Kaur N."/>
            <person name="Kumar N."/>
            <person name="Mayilraj S."/>
        </authorList>
    </citation>
    <scope>NUCLEOTIDE SEQUENCE [LARGE SCALE GENOMIC DNA]</scope>
    <source>
        <strain evidence="3 4">SA2-6</strain>
    </source>
</reference>
<feature type="domain" description="LysM" evidence="2">
    <location>
        <begin position="355"/>
        <end position="399"/>
    </location>
</feature>
<evidence type="ECO:0000259" key="2">
    <source>
        <dbReference type="PROSITE" id="PS51782"/>
    </source>
</evidence>
<dbReference type="PROSITE" id="PS51782">
    <property type="entry name" value="LYSM"/>
    <property type="match status" value="1"/>
</dbReference>
<dbReference type="InterPro" id="IPR036779">
    <property type="entry name" value="LysM_dom_sf"/>
</dbReference>
<comment type="caution">
    <text evidence="3">The sequence shown here is derived from an EMBL/GenBank/DDBJ whole genome shotgun (WGS) entry which is preliminary data.</text>
</comment>
<dbReference type="Gene3D" id="3.10.350.10">
    <property type="entry name" value="LysM domain"/>
    <property type="match status" value="1"/>
</dbReference>
<feature type="compositionally biased region" description="Low complexity" evidence="1">
    <location>
        <begin position="280"/>
        <end position="296"/>
    </location>
</feature>
<keyword evidence="4" id="KW-1185">Reference proteome</keyword>
<name>A0A0M2SFI1_9BACI</name>